<reference evidence="1 2" key="1">
    <citation type="submission" date="2017-03" db="EMBL/GenBank/DDBJ databases">
        <title>Genome analysis of strain PAMC 26577.</title>
        <authorList>
            <person name="Oh H.-M."/>
            <person name="Yang J.-A."/>
        </authorList>
    </citation>
    <scope>NUCLEOTIDE SEQUENCE [LARGE SCALE GENOMIC DNA]</scope>
    <source>
        <strain evidence="1 2">PAMC 26577</strain>
    </source>
</reference>
<comment type="caution">
    <text evidence="1">The sequence shown here is derived from an EMBL/GenBank/DDBJ whole genome shotgun (WGS) entry which is preliminary data.</text>
</comment>
<dbReference type="AlphaFoldDB" id="A0A242MBE7"/>
<sequence length="68" mass="7677">MLVPVQYVDVRRHMVVQINHDAGSADAKNRWHVFTLYVGSAQLNPNAWVFPGIVVFRMQTIAVAEIQA</sequence>
<gene>
    <name evidence="1" type="ORF">PAMC26577_33140</name>
</gene>
<proteinExistence type="predicted"/>
<protein>
    <submittedName>
        <fullName evidence="1">Uncharacterized protein</fullName>
    </submittedName>
</protein>
<organism evidence="1 2">
    <name type="scientific">Caballeronia sordidicola</name>
    <name type="common">Burkholderia sordidicola</name>
    <dbReference type="NCBI Taxonomy" id="196367"/>
    <lineage>
        <taxon>Bacteria</taxon>
        <taxon>Pseudomonadati</taxon>
        <taxon>Pseudomonadota</taxon>
        <taxon>Betaproteobacteria</taxon>
        <taxon>Burkholderiales</taxon>
        <taxon>Burkholderiaceae</taxon>
        <taxon>Caballeronia</taxon>
    </lineage>
</organism>
<dbReference type="EMBL" id="NBTZ01000131">
    <property type="protein sequence ID" value="OTP68624.1"/>
    <property type="molecule type" value="Genomic_DNA"/>
</dbReference>
<evidence type="ECO:0000313" key="1">
    <source>
        <dbReference type="EMBL" id="OTP68624.1"/>
    </source>
</evidence>
<name>A0A242MBE7_CABSO</name>
<evidence type="ECO:0000313" key="2">
    <source>
        <dbReference type="Proteomes" id="UP000195221"/>
    </source>
</evidence>
<dbReference type="Proteomes" id="UP000195221">
    <property type="component" value="Unassembled WGS sequence"/>
</dbReference>
<accession>A0A242MBE7</accession>